<gene>
    <name evidence="11" type="primary">OR5M8</name>
    <name evidence="11" type="ORF">G0U57_021169</name>
</gene>
<sequence length="71" mass="7813">MTGPNRTAVSDFLLLGFPSRRDLSLLLFSLALPVFLLGLAGNLGLAVLIRAERSLHTPMYYFLSHLALLDL</sequence>
<dbReference type="PROSITE" id="PS50262">
    <property type="entry name" value="G_PROTEIN_RECEP_F1_2"/>
    <property type="match status" value="1"/>
</dbReference>
<accession>A0A8T1S3T7</accession>
<keyword evidence="4 9" id="KW-1133">Transmembrane helix</keyword>
<evidence type="ECO:0000313" key="11">
    <source>
        <dbReference type="EMBL" id="KAG6923244.1"/>
    </source>
</evidence>
<comment type="function">
    <text evidence="1">Odorant receptor.</text>
</comment>
<dbReference type="SUPFAM" id="SSF81321">
    <property type="entry name" value="Family A G protein-coupled receptor-like"/>
    <property type="match status" value="1"/>
</dbReference>
<evidence type="ECO:0000256" key="3">
    <source>
        <dbReference type="ARBA" id="ARBA00022692"/>
    </source>
</evidence>
<organism evidence="11 12">
    <name type="scientific">Chelydra serpentina</name>
    <name type="common">Snapping turtle</name>
    <name type="synonym">Testudo serpentina</name>
    <dbReference type="NCBI Taxonomy" id="8475"/>
    <lineage>
        <taxon>Eukaryota</taxon>
        <taxon>Metazoa</taxon>
        <taxon>Chordata</taxon>
        <taxon>Craniata</taxon>
        <taxon>Vertebrata</taxon>
        <taxon>Euteleostomi</taxon>
        <taxon>Archelosauria</taxon>
        <taxon>Testudinata</taxon>
        <taxon>Testudines</taxon>
        <taxon>Cryptodira</taxon>
        <taxon>Durocryptodira</taxon>
        <taxon>Americhelydia</taxon>
        <taxon>Chelydroidea</taxon>
        <taxon>Chelydridae</taxon>
        <taxon>Chelydra</taxon>
    </lineage>
</organism>
<keyword evidence="3 9" id="KW-0812">Transmembrane</keyword>
<keyword evidence="8" id="KW-0807">Transducer</keyword>
<evidence type="ECO:0000256" key="5">
    <source>
        <dbReference type="ARBA" id="ARBA00023040"/>
    </source>
</evidence>
<dbReference type="InterPro" id="IPR017452">
    <property type="entry name" value="GPCR_Rhodpsn_7TM"/>
</dbReference>
<evidence type="ECO:0000256" key="4">
    <source>
        <dbReference type="ARBA" id="ARBA00022989"/>
    </source>
</evidence>
<dbReference type="AlphaFoldDB" id="A0A8T1S3T7"/>
<comment type="caution">
    <text evidence="11">The sequence shown here is derived from an EMBL/GenBank/DDBJ whole genome shotgun (WGS) entry which is preliminary data.</text>
</comment>
<dbReference type="Gene3D" id="1.20.1070.10">
    <property type="entry name" value="Rhodopsin 7-helix transmembrane proteins"/>
    <property type="match status" value="1"/>
</dbReference>
<evidence type="ECO:0000256" key="9">
    <source>
        <dbReference type="SAM" id="Phobius"/>
    </source>
</evidence>
<feature type="domain" description="G-protein coupled receptors family 1 profile" evidence="10">
    <location>
        <begin position="41"/>
        <end position="71"/>
    </location>
</feature>
<protein>
    <submittedName>
        <fullName evidence="11">Olfactory receptor family 5 subfamily M member 8</fullName>
    </submittedName>
</protein>
<evidence type="ECO:0000256" key="6">
    <source>
        <dbReference type="ARBA" id="ARBA00023136"/>
    </source>
</evidence>
<dbReference type="GO" id="GO:0004930">
    <property type="term" value="F:G protein-coupled receptor activity"/>
    <property type="evidence" value="ECO:0007669"/>
    <property type="project" value="UniProtKB-KW"/>
</dbReference>
<dbReference type="GO" id="GO:0004984">
    <property type="term" value="F:olfactory receptor activity"/>
    <property type="evidence" value="ECO:0007669"/>
    <property type="project" value="InterPro"/>
</dbReference>
<evidence type="ECO:0000256" key="8">
    <source>
        <dbReference type="ARBA" id="ARBA00023224"/>
    </source>
</evidence>
<proteinExistence type="predicted"/>
<dbReference type="EMBL" id="JAHGAV010000935">
    <property type="protein sequence ID" value="KAG6923244.1"/>
    <property type="molecule type" value="Genomic_DNA"/>
</dbReference>
<evidence type="ECO:0000256" key="1">
    <source>
        <dbReference type="ARBA" id="ARBA00002936"/>
    </source>
</evidence>
<dbReference type="Pfam" id="PF13853">
    <property type="entry name" value="7tm_4"/>
    <property type="match status" value="1"/>
</dbReference>
<evidence type="ECO:0000256" key="7">
    <source>
        <dbReference type="ARBA" id="ARBA00023170"/>
    </source>
</evidence>
<keyword evidence="7 11" id="KW-0675">Receptor</keyword>
<keyword evidence="5" id="KW-0297">G-protein coupled receptor</keyword>
<evidence type="ECO:0000259" key="10">
    <source>
        <dbReference type="PROSITE" id="PS50262"/>
    </source>
</evidence>
<comment type="subcellular location">
    <subcellularLocation>
        <location evidence="2">Membrane</location>
        <topology evidence="2">Multi-pass membrane protein</topology>
    </subcellularLocation>
</comment>
<dbReference type="PANTHER" id="PTHR48018">
    <property type="entry name" value="OLFACTORY RECEPTOR"/>
    <property type="match status" value="1"/>
</dbReference>
<reference evidence="11 12" key="1">
    <citation type="journal article" date="2020" name="G3 (Bethesda)">
        <title>Draft Genome of the Common Snapping Turtle, Chelydra serpentina, a Model for Phenotypic Plasticity in Reptiles.</title>
        <authorList>
            <person name="Das D."/>
            <person name="Singh S.K."/>
            <person name="Bierstedt J."/>
            <person name="Erickson A."/>
            <person name="Galli G.L.J."/>
            <person name="Crossley D.A. 2nd"/>
            <person name="Rhen T."/>
        </authorList>
    </citation>
    <scope>NUCLEOTIDE SEQUENCE [LARGE SCALE GENOMIC DNA]</scope>
    <source>
        <strain evidence="11">KW</strain>
    </source>
</reference>
<dbReference type="InterPro" id="IPR000725">
    <property type="entry name" value="Olfact_rcpt"/>
</dbReference>
<evidence type="ECO:0000256" key="2">
    <source>
        <dbReference type="ARBA" id="ARBA00004141"/>
    </source>
</evidence>
<evidence type="ECO:0000313" key="12">
    <source>
        <dbReference type="Proteomes" id="UP000765507"/>
    </source>
</evidence>
<dbReference type="Proteomes" id="UP000765507">
    <property type="component" value="Unassembled WGS sequence"/>
</dbReference>
<keyword evidence="12" id="KW-1185">Reference proteome</keyword>
<name>A0A8T1S3T7_CHESE</name>
<feature type="non-terminal residue" evidence="11">
    <location>
        <position position="71"/>
    </location>
</feature>
<dbReference type="GO" id="GO:0016020">
    <property type="term" value="C:membrane"/>
    <property type="evidence" value="ECO:0007669"/>
    <property type="project" value="UniProtKB-SubCell"/>
</dbReference>
<keyword evidence="6 9" id="KW-0472">Membrane</keyword>
<feature type="transmembrane region" description="Helical" evidence="9">
    <location>
        <begin position="23"/>
        <end position="49"/>
    </location>
</feature>